<dbReference type="InterPro" id="IPR024923">
    <property type="entry name" value="PG_synth_SpoVB"/>
</dbReference>
<dbReference type="EMBL" id="JAAOIW010000026">
    <property type="protein sequence ID" value="NHN35074.1"/>
    <property type="molecule type" value="Genomic_DNA"/>
</dbReference>
<feature type="transmembrane region" description="Helical" evidence="6">
    <location>
        <begin position="492"/>
        <end position="513"/>
    </location>
</feature>
<comment type="subcellular location">
    <subcellularLocation>
        <location evidence="1">Cell membrane</location>
        <topology evidence="1">Multi-pass membrane protein</topology>
    </subcellularLocation>
</comment>
<feature type="transmembrane region" description="Helical" evidence="6">
    <location>
        <begin position="194"/>
        <end position="217"/>
    </location>
</feature>
<evidence type="ECO:0000313" key="7">
    <source>
        <dbReference type="EMBL" id="NHN35074.1"/>
    </source>
</evidence>
<keyword evidence="2" id="KW-1003">Cell membrane</keyword>
<evidence type="ECO:0000256" key="2">
    <source>
        <dbReference type="ARBA" id="ARBA00022475"/>
    </source>
</evidence>
<dbReference type="RefSeq" id="WP_166157224.1">
    <property type="nucleotide sequence ID" value="NZ_JAAOIW010000026.1"/>
</dbReference>
<evidence type="ECO:0000256" key="6">
    <source>
        <dbReference type="SAM" id="Phobius"/>
    </source>
</evidence>
<keyword evidence="5 6" id="KW-0472">Membrane</keyword>
<dbReference type="CDD" id="cd13124">
    <property type="entry name" value="MATE_SpoVB_like"/>
    <property type="match status" value="1"/>
</dbReference>
<name>A0ABX0JI92_9BACL</name>
<feature type="transmembrane region" description="Helical" evidence="6">
    <location>
        <begin position="56"/>
        <end position="77"/>
    </location>
</feature>
<feature type="transmembrane region" description="Helical" evidence="6">
    <location>
        <begin position="98"/>
        <end position="118"/>
    </location>
</feature>
<evidence type="ECO:0000256" key="4">
    <source>
        <dbReference type="ARBA" id="ARBA00022989"/>
    </source>
</evidence>
<evidence type="ECO:0000256" key="1">
    <source>
        <dbReference type="ARBA" id="ARBA00004651"/>
    </source>
</evidence>
<accession>A0ABX0JI92</accession>
<keyword evidence="8" id="KW-1185">Reference proteome</keyword>
<keyword evidence="4 6" id="KW-1133">Transmembrane helix</keyword>
<feature type="transmembrane region" description="Helical" evidence="6">
    <location>
        <begin position="363"/>
        <end position="383"/>
    </location>
</feature>
<organism evidence="7 8">
    <name type="scientific">Paenibacillus agricola</name>
    <dbReference type="NCBI Taxonomy" id="2716264"/>
    <lineage>
        <taxon>Bacteria</taxon>
        <taxon>Bacillati</taxon>
        <taxon>Bacillota</taxon>
        <taxon>Bacilli</taxon>
        <taxon>Bacillales</taxon>
        <taxon>Paenibacillaceae</taxon>
        <taxon>Paenibacillus</taxon>
    </lineage>
</organism>
<evidence type="ECO:0000313" key="8">
    <source>
        <dbReference type="Proteomes" id="UP001165962"/>
    </source>
</evidence>
<feature type="transmembrane region" description="Helical" evidence="6">
    <location>
        <begin position="404"/>
        <end position="420"/>
    </location>
</feature>
<dbReference type="PANTHER" id="PTHR30250">
    <property type="entry name" value="PST FAMILY PREDICTED COLANIC ACID TRANSPORTER"/>
    <property type="match status" value="1"/>
</dbReference>
<feature type="transmembrane region" description="Helical" evidence="6">
    <location>
        <begin position="563"/>
        <end position="584"/>
    </location>
</feature>
<gene>
    <name evidence="7" type="ORF">G9U52_35695</name>
</gene>
<keyword evidence="3 6" id="KW-0812">Transmembrane</keyword>
<dbReference type="InterPro" id="IPR002797">
    <property type="entry name" value="Polysacc_synth"/>
</dbReference>
<reference evidence="7" key="1">
    <citation type="submission" date="2020-03" db="EMBL/GenBank/DDBJ databases">
        <title>Draft sequencing of Paenibacilllus sp. S3N08.</title>
        <authorList>
            <person name="Kim D.-U."/>
        </authorList>
    </citation>
    <scope>NUCLEOTIDE SEQUENCE</scope>
    <source>
        <strain evidence="7">S3N08</strain>
    </source>
</reference>
<dbReference type="PIRSF" id="PIRSF038958">
    <property type="entry name" value="PG_synth_SpoVB"/>
    <property type="match status" value="1"/>
</dbReference>
<dbReference type="InterPro" id="IPR050833">
    <property type="entry name" value="Poly_Biosynth_Transport"/>
</dbReference>
<proteinExistence type="predicted"/>
<sequence>MGKPPIQGSAKQAGSVLLKGAAVLGLAAVVSKLIGTMQKIPLQNMAGDTVFGIYNAVYPLYILILFLATAGFPLVVSKFVSEQVALGRHTEAQRVLKVSTSILAITGLVCFLLLYFGADVLAELMGTPATGLAIRSVSFALLVVPLMSALRGYYQGYQNMIPTAVSQVIEQAIRVATMFGLLLLFMQWGYGPDWIAAGATFGSVTGAAAGLIVMLVYHRKQQAALGLSRRDQPVVEKVLTVRTVALDKMRVDVGNPIIDNMTIGSNPQTPNGNIKLAEASVCQEDQAIAGGWATGADGQADASNWGLARRMLLYALPICLGTISLPILTLVDSFTLPRLLKLHGWDEIGALYQFGLYNHGLPIVQLVAMIASSMSAALVPAIAEAKLNRNPAMLRRRVVMSLRLAWLIGLAASVGMAVLAEPMNVMFYASSAGSLAMSLLAYTALFSTLNIIAGSVLQGFGAIVAPALYLLAAAAAKIAANVALVPHWGIDGAALAAVCAYAFAGLLAVAHALRATGVAPAFGRAAIKPLLCIGLMAAGLLAVTHGVPALLGALHVALPPRGLATVVSLAGVAVGALVYALALVRLGVISAAELEQVPQLRGKPLALLRKTRLLR</sequence>
<feature type="transmembrane region" description="Helical" evidence="6">
    <location>
        <begin position="459"/>
        <end position="480"/>
    </location>
</feature>
<feature type="transmembrane region" description="Helical" evidence="6">
    <location>
        <begin position="525"/>
        <end position="543"/>
    </location>
</feature>
<evidence type="ECO:0000256" key="5">
    <source>
        <dbReference type="ARBA" id="ARBA00023136"/>
    </source>
</evidence>
<feature type="transmembrane region" description="Helical" evidence="6">
    <location>
        <begin position="171"/>
        <end position="188"/>
    </location>
</feature>
<evidence type="ECO:0000256" key="3">
    <source>
        <dbReference type="ARBA" id="ARBA00022692"/>
    </source>
</evidence>
<dbReference type="Proteomes" id="UP001165962">
    <property type="component" value="Unassembled WGS sequence"/>
</dbReference>
<comment type="caution">
    <text evidence="7">The sequence shown here is derived from an EMBL/GenBank/DDBJ whole genome shotgun (WGS) entry which is preliminary data.</text>
</comment>
<feature type="transmembrane region" description="Helical" evidence="6">
    <location>
        <begin position="130"/>
        <end position="150"/>
    </location>
</feature>
<protein>
    <submittedName>
        <fullName evidence="7">Oligosaccharide flippase family protein</fullName>
    </submittedName>
</protein>
<dbReference type="PANTHER" id="PTHR30250:SF29">
    <property type="entry name" value="POLYSACCHARIDE BIOSYNTHESIS PROTEIN C-TERMINAL DOMAIN-CONTAINING PROTEIN"/>
    <property type="match status" value="1"/>
</dbReference>
<feature type="transmembrane region" description="Helical" evidence="6">
    <location>
        <begin position="311"/>
        <end position="331"/>
    </location>
</feature>
<feature type="transmembrane region" description="Helical" evidence="6">
    <location>
        <begin position="16"/>
        <end position="36"/>
    </location>
</feature>
<dbReference type="Pfam" id="PF01943">
    <property type="entry name" value="Polysacc_synt"/>
    <property type="match status" value="1"/>
</dbReference>
<feature type="transmembrane region" description="Helical" evidence="6">
    <location>
        <begin position="426"/>
        <end position="447"/>
    </location>
</feature>